<name>A0A173WKG1_9FIRM</name>
<dbReference type="Proteomes" id="UP000095409">
    <property type="component" value="Unassembled WGS sequence"/>
</dbReference>
<dbReference type="EMBL" id="CYZD01000001">
    <property type="protein sequence ID" value="CUN39993.1"/>
    <property type="molecule type" value="Genomic_DNA"/>
</dbReference>
<accession>A0A173WKG1</accession>
<evidence type="ECO:0000313" key="2">
    <source>
        <dbReference type="Proteomes" id="UP000095409"/>
    </source>
</evidence>
<dbReference type="AlphaFoldDB" id="A0A173WKG1"/>
<reference evidence="1 2" key="1">
    <citation type="submission" date="2015-09" db="EMBL/GenBank/DDBJ databases">
        <authorList>
            <consortium name="Pathogen Informatics"/>
        </authorList>
    </citation>
    <scope>NUCLEOTIDE SEQUENCE [LARGE SCALE GENOMIC DNA]</scope>
    <source>
        <strain evidence="1 2">2789STDY5608837</strain>
    </source>
</reference>
<dbReference type="RefSeq" id="WP_055065421.1">
    <property type="nucleotide sequence ID" value="NZ_CYZD01000001.1"/>
</dbReference>
<organism evidence="1 2">
    <name type="scientific">Blautia obeum</name>
    <dbReference type="NCBI Taxonomy" id="40520"/>
    <lineage>
        <taxon>Bacteria</taxon>
        <taxon>Bacillati</taxon>
        <taxon>Bacillota</taxon>
        <taxon>Clostridia</taxon>
        <taxon>Lachnospirales</taxon>
        <taxon>Lachnospiraceae</taxon>
        <taxon>Blautia</taxon>
    </lineage>
</organism>
<proteinExistence type="predicted"/>
<protein>
    <submittedName>
        <fullName evidence="1">Uncharacterized protein</fullName>
    </submittedName>
</protein>
<evidence type="ECO:0000313" key="1">
    <source>
        <dbReference type="EMBL" id="CUN39993.1"/>
    </source>
</evidence>
<gene>
    <name evidence="1" type="ORF">ERS852394_00137</name>
</gene>
<sequence length="131" mass="15106">MKVKNKDIVVFLNGIGALKDKRFPVKVTYAINKNIRAVSGAAEAYNKTFDELRSQYMLKDVEGKLVLDEHGEPKFHEGKKDEFVKELDELREIEVDINLNMLTYSDIEKCDSDKYSTLTVRDMEALDIMLK</sequence>